<dbReference type="Proteomes" id="UP001595616">
    <property type="component" value="Unassembled WGS sequence"/>
</dbReference>
<sequence length="132" mass="15242">MKKILPFICLLILSCTPSNDNQKTDKESVETDNRSYAGSWLKEDKSIRIIIEKINDETFDVKYVTAIDFDNAKMGTVITELSGKYDMVVDKKAIQKPVDFDMNDVNTIGSAYQLYLTEGDRLYNNKFFFDRE</sequence>
<organism evidence="1 2">
    <name type="scientific">Lacihabitans lacunae</name>
    <dbReference type="NCBI Taxonomy" id="1028214"/>
    <lineage>
        <taxon>Bacteria</taxon>
        <taxon>Pseudomonadati</taxon>
        <taxon>Bacteroidota</taxon>
        <taxon>Cytophagia</taxon>
        <taxon>Cytophagales</taxon>
        <taxon>Leadbetterellaceae</taxon>
        <taxon>Lacihabitans</taxon>
    </lineage>
</organism>
<protein>
    <recommendedName>
        <fullName evidence="3">DUF4825 domain-containing protein</fullName>
    </recommendedName>
</protein>
<proteinExistence type="predicted"/>
<keyword evidence="2" id="KW-1185">Reference proteome</keyword>
<dbReference type="EMBL" id="JBHRYQ010000001">
    <property type="protein sequence ID" value="MFC3812835.1"/>
    <property type="molecule type" value="Genomic_DNA"/>
</dbReference>
<dbReference type="RefSeq" id="WP_379839741.1">
    <property type="nucleotide sequence ID" value="NZ_JBHRYQ010000001.1"/>
</dbReference>
<comment type="caution">
    <text evidence="1">The sequence shown here is derived from an EMBL/GenBank/DDBJ whole genome shotgun (WGS) entry which is preliminary data.</text>
</comment>
<accession>A0ABV7Z0T7</accession>
<evidence type="ECO:0000313" key="1">
    <source>
        <dbReference type="EMBL" id="MFC3812835.1"/>
    </source>
</evidence>
<evidence type="ECO:0000313" key="2">
    <source>
        <dbReference type="Proteomes" id="UP001595616"/>
    </source>
</evidence>
<reference evidence="2" key="1">
    <citation type="journal article" date="2019" name="Int. J. Syst. Evol. Microbiol.">
        <title>The Global Catalogue of Microorganisms (GCM) 10K type strain sequencing project: providing services to taxonomists for standard genome sequencing and annotation.</title>
        <authorList>
            <consortium name="The Broad Institute Genomics Platform"/>
            <consortium name="The Broad Institute Genome Sequencing Center for Infectious Disease"/>
            <person name="Wu L."/>
            <person name="Ma J."/>
        </authorList>
    </citation>
    <scope>NUCLEOTIDE SEQUENCE [LARGE SCALE GENOMIC DNA]</scope>
    <source>
        <strain evidence="2">CECT 7956</strain>
    </source>
</reference>
<evidence type="ECO:0008006" key="3">
    <source>
        <dbReference type="Google" id="ProtNLM"/>
    </source>
</evidence>
<name>A0ABV7Z0T7_9BACT</name>
<dbReference type="PROSITE" id="PS51257">
    <property type="entry name" value="PROKAR_LIPOPROTEIN"/>
    <property type="match status" value="1"/>
</dbReference>
<gene>
    <name evidence="1" type="ORF">ACFOOI_19380</name>
</gene>